<feature type="compositionally biased region" description="Basic and acidic residues" evidence="1">
    <location>
        <begin position="124"/>
        <end position="134"/>
    </location>
</feature>
<comment type="caution">
    <text evidence="2">The sequence shown here is derived from an EMBL/GenBank/DDBJ whole genome shotgun (WGS) entry which is preliminary data.</text>
</comment>
<proteinExistence type="predicted"/>
<accession>A0A9N7U5R6</accession>
<dbReference type="EMBL" id="CADEAL010000791">
    <property type="protein sequence ID" value="CAB1425285.1"/>
    <property type="molecule type" value="Genomic_DNA"/>
</dbReference>
<name>A0A9N7U5R6_PLEPL</name>
<gene>
    <name evidence="2" type="ORF">PLEPLA_LOCUS13215</name>
</gene>
<sequence>MKLEGKLSRPGGSVEELMSGQVVKASAESILLWAIDRQTIITALVAREYSDYHSERVPGSFRVEFSCSPFVCLGFLWVLQIGRVYHTSVAGNSCKVNEAEWKRPENRDNKLVADGHRPAAYYKESPRTADEHLPPLKKRRGVPHTEPPAACVDAPKSPSQQSTGLDAYL</sequence>
<feature type="region of interest" description="Disordered" evidence="1">
    <location>
        <begin position="123"/>
        <end position="169"/>
    </location>
</feature>
<dbReference type="AlphaFoldDB" id="A0A9N7U5R6"/>
<dbReference type="Proteomes" id="UP001153269">
    <property type="component" value="Unassembled WGS sequence"/>
</dbReference>
<evidence type="ECO:0000313" key="2">
    <source>
        <dbReference type="EMBL" id="CAB1425285.1"/>
    </source>
</evidence>
<evidence type="ECO:0000256" key="1">
    <source>
        <dbReference type="SAM" id="MobiDB-lite"/>
    </source>
</evidence>
<evidence type="ECO:0000313" key="3">
    <source>
        <dbReference type="Proteomes" id="UP001153269"/>
    </source>
</evidence>
<organism evidence="2 3">
    <name type="scientific">Pleuronectes platessa</name>
    <name type="common">European plaice</name>
    <dbReference type="NCBI Taxonomy" id="8262"/>
    <lineage>
        <taxon>Eukaryota</taxon>
        <taxon>Metazoa</taxon>
        <taxon>Chordata</taxon>
        <taxon>Craniata</taxon>
        <taxon>Vertebrata</taxon>
        <taxon>Euteleostomi</taxon>
        <taxon>Actinopterygii</taxon>
        <taxon>Neopterygii</taxon>
        <taxon>Teleostei</taxon>
        <taxon>Neoteleostei</taxon>
        <taxon>Acanthomorphata</taxon>
        <taxon>Carangaria</taxon>
        <taxon>Pleuronectiformes</taxon>
        <taxon>Pleuronectoidei</taxon>
        <taxon>Pleuronectidae</taxon>
        <taxon>Pleuronectes</taxon>
    </lineage>
</organism>
<feature type="compositionally biased region" description="Polar residues" evidence="1">
    <location>
        <begin position="157"/>
        <end position="169"/>
    </location>
</feature>
<reference evidence="2" key="1">
    <citation type="submission" date="2020-03" db="EMBL/GenBank/DDBJ databases">
        <authorList>
            <person name="Weist P."/>
        </authorList>
    </citation>
    <scope>NUCLEOTIDE SEQUENCE</scope>
</reference>
<protein>
    <submittedName>
        <fullName evidence="2">Uncharacterized protein</fullName>
    </submittedName>
</protein>
<keyword evidence="3" id="KW-1185">Reference proteome</keyword>